<dbReference type="EMBL" id="CP017558">
    <property type="protein sequence ID" value="AOW06526.1"/>
    <property type="molecule type" value="Genomic_DNA"/>
</dbReference>
<sequence>MHQPLNYKYSIQCHHGLYFREKPSSYSGLFNSTHSESHPTFPCNQHRSISTKLSFMHLLLVAFLLLGLGGGELERVGSVVSTGSNRLPSGGAGREVSEGLGKLQGLVNHSSLLLVPSDLSVSGEREVLSQRVALKTVVGHDSSQIGVALKEDSVHIVGLSLEPVGALVQAGDTGDGGHLGSVCLKSDSRVVSHRQKVVDHLEPVFSRGVVHGGNIDDGLVLSRGVVSQEGSDGNDSAWCNVQSQLVLPHRKALDVLGQSSHDVFGVLVEVRHVLEVSVCGVDDGLVNLVNMDLGVESDVLDVLPRGGGLGGSGGGHKGSTGCCDGADAHAANSGESREHCVSCVLCVTTAPA</sequence>
<dbReference type="Proteomes" id="UP000182444">
    <property type="component" value="Chromosome 1F"/>
</dbReference>
<organism evidence="1 2">
    <name type="scientific">Yarrowia lipolytica</name>
    <name type="common">Candida lipolytica</name>
    <dbReference type="NCBI Taxonomy" id="4952"/>
    <lineage>
        <taxon>Eukaryota</taxon>
        <taxon>Fungi</taxon>
        <taxon>Dikarya</taxon>
        <taxon>Ascomycota</taxon>
        <taxon>Saccharomycotina</taxon>
        <taxon>Dipodascomycetes</taxon>
        <taxon>Dipodascales</taxon>
        <taxon>Dipodascales incertae sedis</taxon>
        <taxon>Yarrowia</taxon>
    </lineage>
</organism>
<dbReference type="AlphaFoldDB" id="A0A1D8NLL5"/>
<dbReference type="GeneID" id="94583819"/>
<protein>
    <submittedName>
        <fullName evidence="1">Uncharacterized protein</fullName>
    </submittedName>
</protein>
<evidence type="ECO:0000313" key="1">
    <source>
        <dbReference type="EMBL" id="AOW06526.1"/>
    </source>
</evidence>
<dbReference type="RefSeq" id="XP_068139328.1">
    <property type="nucleotide sequence ID" value="XM_068283227.1"/>
</dbReference>
<name>A0A1D8NLL5_YARLL</name>
<reference evidence="1 2" key="1">
    <citation type="journal article" date="2016" name="PLoS ONE">
        <title>Sequence Assembly of Yarrowia lipolytica Strain W29/CLIB89 Shows Transposable Element Diversity.</title>
        <authorList>
            <person name="Magnan C."/>
            <person name="Yu J."/>
            <person name="Chang I."/>
            <person name="Jahn E."/>
            <person name="Kanomata Y."/>
            <person name="Wu J."/>
            <person name="Zeller M."/>
            <person name="Oakes M."/>
            <person name="Baldi P."/>
            <person name="Sandmeyer S."/>
        </authorList>
    </citation>
    <scope>NUCLEOTIDE SEQUENCE [LARGE SCALE GENOMIC DNA]</scope>
    <source>
        <strain evidence="2">CLIB89(W29)</strain>
    </source>
</reference>
<gene>
    <name evidence="1" type="ORF">YALI1_F03371g</name>
</gene>
<dbReference type="VEuPathDB" id="FungiDB:YALI1_F03371g"/>
<proteinExistence type="predicted"/>
<accession>A0A1D8NLL5</accession>
<evidence type="ECO:0000313" key="2">
    <source>
        <dbReference type="Proteomes" id="UP000182444"/>
    </source>
</evidence>